<keyword evidence="2" id="KW-0805">Transcription regulation</keyword>
<reference evidence="7" key="1">
    <citation type="journal article" date="2019" name="Int. J. Syst. Evol. Microbiol.">
        <title>The Global Catalogue of Microorganisms (GCM) 10K type strain sequencing project: providing services to taxonomists for standard genome sequencing and annotation.</title>
        <authorList>
            <consortium name="The Broad Institute Genomics Platform"/>
            <consortium name="The Broad Institute Genome Sequencing Center for Infectious Disease"/>
            <person name="Wu L."/>
            <person name="Ma J."/>
        </authorList>
    </citation>
    <scope>NUCLEOTIDE SEQUENCE [LARGE SCALE GENOMIC DNA]</scope>
    <source>
        <strain evidence="7">KCTC 62192</strain>
    </source>
</reference>
<dbReference type="Gene3D" id="1.10.10.10">
    <property type="entry name" value="Winged helix-like DNA-binding domain superfamily/Winged helix DNA-binding domain"/>
    <property type="match status" value="1"/>
</dbReference>
<keyword evidence="7" id="KW-1185">Reference proteome</keyword>
<keyword evidence="4" id="KW-0804">Transcription</keyword>
<dbReference type="Pfam" id="PF03466">
    <property type="entry name" value="LysR_substrate"/>
    <property type="match status" value="1"/>
</dbReference>
<dbReference type="EMBL" id="JBHRSK010000004">
    <property type="protein sequence ID" value="MFC2967094.1"/>
    <property type="molecule type" value="Genomic_DNA"/>
</dbReference>
<dbReference type="PRINTS" id="PR00039">
    <property type="entry name" value="HTHLYSR"/>
</dbReference>
<dbReference type="PANTHER" id="PTHR30126:SF40">
    <property type="entry name" value="HTH-TYPE TRANSCRIPTIONAL REGULATOR GLTR"/>
    <property type="match status" value="1"/>
</dbReference>
<dbReference type="InterPro" id="IPR005119">
    <property type="entry name" value="LysR_subst-bd"/>
</dbReference>
<organism evidence="6 7">
    <name type="scientific">Acidimangrovimonas pyrenivorans</name>
    <dbReference type="NCBI Taxonomy" id="2030798"/>
    <lineage>
        <taxon>Bacteria</taxon>
        <taxon>Pseudomonadati</taxon>
        <taxon>Pseudomonadota</taxon>
        <taxon>Alphaproteobacteria</taxon>
        <taxon>Rhodobacterales</taxon>
        <taxon>Paracoccaceae</taxon>
        <taxon>Acidimangrovimonas</taxon>
    </lineage>
</organism>
<dbReference type="InterPro" id="IPR036388">
    <property type="entry name" value="WH-like_DNA-bd_sf"/>
</dbReference>
<dbReference type="PANTHER" id="PTHR30126">
    <property type="entry name" value="HTH-TYPE TRANSCRIPTIONAL REGULATOR"/>
    <property type="match status" value="1"/>
</dbReference>
<keyword evidence="3" id="KW-0238">DNA-binding</keyword>
<evidence type="ECO:0000256" key="2">
    <source>
        <dbReference type="ARBA" id="ARBA00023015"/>
    </source>
</evidence>
<sequence>MSGGVENLAVHDLRLLRALVAVAREGNVTRAAELLHLTQPALSIQLRKLSELTDLTLFRRSATGMDLTADGAMLAVKAELVLASVEDFNQLLRTMRSQLRGKLSIGTIIDPEFTRLGALLQRLLETAPGVSTSLRHGVSGEVLDQITRGALDVGFYLGDLPEGAESRYHLRPLSRLGYRVVAPPALAQKARHMDWAELARLPWVGTPPSSVHNRLLARRFAACGVEQNVVAQVDQESSMLAMARTGVGLSLCRESIALHEAQSGTVVMLDHPPLETELSFLCLAARAEDPVVAAALKAIDDVWGR</sequence>
<proteinExistence type="inferred from homology"/>
<dbReference type="SUPFAM" id="SSF46785">
    <property type="entry name" value="Winged helix' DNA-binding domain"/>
    <property type="match status" value="1"/>
</dbReference>
<dbReference type="InterPro" id="IPR000847">
    <property type="entry name" value="LysR_HTH_N"/>
</dbReference>
<name>A0ABV7ACQ5_9RHOB</name>
<protein>
    <submittedName>
        <fullName evidence="6">LysR family transcriptional regulator</fullName>
    </submittedName>
</protein>
<evidence type="ECO:0000256" key="3">
    <source>
        <dbReference type="ARBA" id="ARBA00023125"/>
    </source>
</evidence>
<evidence type="ECO:0000256" key="1">
    <source>
        <dbReference type="ARBA" id="ARBA00009437"/>
    </source>
</evidence>
<dbReference type="PROSITE" id="PS50931">
    <property type="entry name" value="HTH_LYSR"/>
    <property type="match status" value="1"/>
</dbReference>
<evidence type="ECO:0000256" key="4">
    <source>
        <dbReference type="ARBA" id="ARBA00023163"/>
    </source>
</evidence>
<feature type="domain" description="HTH lysR-type" evidence="5">
    <location>
        <begin position="11"/>
        <end position="68"/>
    </location>
</feature>
<dbReference type="Pfam" id="PF00126">
    <property type="entry name" value="HTH_1"/>
    <property type="match status" value="1"/>
</dbReference>
<accession>A0ABV7ACQ5</accession>
<evidence type="ECO:0000313" key="7">
    <source>
        <dbReference type="Proteomes" id="UP001595443"/>
    </source>
</evidence>
<evidence type="ECO:0000259" key="5">
    <source>
        <dbReference type="PROSITE" id="PS50931"/>
    </source>
</evidence>
<evidence type="ECO:0000313" key="6">
    <source>
        <dbReference type="EMBL" id="MFC2967094.1"/>
    </source>
</evidence>
<dbReference type="RefSeq" id="WP_377831734.1">
    <property type="nucleotide sequence ID" value="NZ_JBHRSK010000004.1"/>
</dbReference>
<dbReference type="SUPFAM" id="SSF53850">
    <property type="entry name" value="Periplasmic binding protein-like II"/>
    <property type="match status" value="1"/>
</dbReference>
<comment type="similarity">
    <text evidence="1">Belongs to the LysR transcriptional regulatory family.</text>
</comment>
<comment type="caution">
    <text evidence="6">The sequence shown here is derived from an EMBL/GenBank/DDBJ whole genome shotgun (WGS) entry which is preliminary data.</text>
</comment>
<dbReference type="Gene3D" id="3.40.190.290">
    <property type="match status" value="1"/>
</dbReference>
<dbReference type="InterPro" id="IPR036390">
    <property type="entry name" value="WH_DNA-bd_sf"/>
</dbReference>
<dbReference type="CDD" id="cd05466">
    <property type="entry name" value="PBP2_LTTR_substrate"/>
    <property type="match status" value="1"/>
</dbReference>
<gene>
    <name evidence="6" type="ORF">ACFOES_03235</name>
</gene>
<dbReference type="Proteomes" id="UP001595443">
    <property type="component" value="Unassembled WGS sequence"/>
</dbReference>